<comment type="caution">
    <text evidence="1">The sequence shown here is derived from an EMBL/GenBank/DDBJ whole genome shotgun (WGS) entry which is preliminary data.</text>
</comment>
<dbReference type="InterPro" id="IPR036638">
    <property type="entry name" value="HLH_DNA-bd_sf"/>
</dbReference>
<dbReference type="SUPFAM" id="SSF140500">
    <property type="entry name" value="BAS1536-like"/>
    <property type="match status" value="1"/>
</dbReference>
<accession>A0ABU9DU91</accession>
<protein>
    <submittedName>
        <fullName evidence="1">Aspartyl-phosphate phosphatase Spo0E family protein</fullName>
    </submittedName>
</protein>
<keyword evidence="2" id="KW-1185">Reference proteome</keyword>
<organism evidence="1 2">
    <name type="scientific">Paenibacillus filicis</name>
    <dbReference type="NCBI Taxonomy" id="669464"/>
    <lineage>
        <taxon>Bacteria</taxon>
        <taxon>Bacillati</taxon>
        <taxon>Bacillota</taxon>
        <taxon>Bacilli</taxon>
        <taxon>Bacillales</taxon>
        <taxon>Paenibacillaceae</taxon>
        <taxon>Paenibacillus</taxon>
    </lineage>
</organism>
<name>A0ABU9DU91_9BACL</name>
<dbReference type="InterPro" id="IPR018540">
    <property type="entry name" value="Spo0E-like"/>
</dbReference>
<evidence type="ECO:0000313" key="1">
    <source>
        <dbReference type="EMBL" id="MEK8132441.1"/>
    </source>
</evidence>
<dbReference type="Proteomes" id="UP001469365">
    <property type="component" value="Unassembled WGS sequence"/>
</dbReference>
<dbReference type="Gene3D" id="4.10.280.10">
    <property type="entry name" value="Helix-loop-helix DNA-binding domain"/>
    <property type="match status" value="1"/>
</dbReference>
<reference evidence="1 2" key="1">
    <citation type="submission" date="2024-04" db="EMBL/GenBank/DDBJ databases">
        <title>draft genome sequnece of Paenibacillus filicis.</title>
        <authorList>
            <person name="Kim D.-U."/>
        </authorList>
    </citation>
    <scope>NUCLEOTIDE SEQUENCE [LARGE SCALE GENOMIC DNA]</scope>
    <source>
        <strain evidence="1 2">KACC14197</strain>
    </source>
</reference>
<dbReference type="RefSeq" id="WP_341419574.1">
    <property type="nucleotide sequence ID" value="NZ_JBBPCC010000030.1"/>
</dbReference>
<proteinExistence type="predicted"/>
<sequence length="79" mass="9321">MLTEDLADLHNTLTLEIEHNRQRMVRLGVELGLMHPEVQRCSEQLDVLLLRFYHTDKLMRQFDCAKSLEVSASKEYTFI</sequence>
<dbReference type="Pfam" id="PF09388">
    <property type="entry name" value="SpoOE-like"/>
    <property type="match status" value="1"/>
</dbReference>
<evidence type="ECO:0000313" key="2">
    <source>
        <dbReference type="Proteomes" id="UP001469365"/>
    </source>
</evidence>
<dbReference type="InterPro" id="IPR037208">
    <property type="entry name" value="Spo0E-like_sf"/>
</dbReference>
<gene>
    <name evidence="1" type="ORF">WMW72_31555</name>
</gene>
<dbReference type="EMBL" id="JBBPCC010000030">
    <property type="protein sequence ID" value="MEK8132441.1"/>
    <property type="molecule type" value="Genomic_DNA"/>
</dbReference>